<keyword evidence="4 7" id="KW-0812">Transmembrane</keyword>
<feature type="transmembrane region" description="Helical" evidence="7">
    <location>
        <begin position="306"/>
        <end position="328"/>
    </location>
</feature>
<evidence type="ECO:0000313" key="11">
    <source>
        <dbReference type="Proteomes" id="UP000237923"/>
    </source>
</evidence>
<reference evidence="10 11" key="2">
    <citation type="submission" date="2018-02" db="EMBL/GenBank/DDBJ databases">
        <authorList>
            <person name="Cohen D.B."/>
            <person name="Kent A.D."/>
        </authorList>
    </citation>
    <scope>NUCLEOTIDE SEQUENCE [LARGE SCALE GENOMIC DNA]</scope>
    <source>
        <strain evidence="10 11">CECT 9216</strain>
    </source>
</reference>
<dbReference type="InterPro" id="IPR002656">
    <property type="entry name" value="Acyl_transf_3_dom"/>
</dbReference>
<feature type="transmembrane region" description="Helical" evidence="7">
    <location>
        <begin position="91"/>
        <end position="109"/>
    </location>
</feature>
<dbReference type="RefSeq" id="WP_072613714.1">
    <property type="nucleotide sequence ID" value="NZ_AP017935.1"/>
</dbReference>
<dbReference type="EMBL" id="OKQU01000001">
    <property type="protein sequence ID" value="SPE06660.1"/>
    <property type="molecule type" value="Genomic_DNA"/>
</dbReference>
<accession>A0A2N9K8F4</accession>
<keyword evidence="5 7" id="KW-1133">Transmembrane helix</keyword>
<feature type="domain" description="Acyltransferase 3" evidence="8">
    <location>
        <begin position="12"/>
        <end position="350"/>
    </location>
</feature>
<dbReference type="PANTHER" id="PTHR40074:SF2">
    <property type="entry name" value="O-ACETYLTRANSFERASE WECH"/>
    <property type="match status" value="1"/>
</dbReference>
<keyword evidence="6 7" id="KW-0472">Membrane</keyword>
<dbReference type="GO" id="GO:0009246">
    <property type="term" value="P:enterobacterial common antigen biosynthetic process"/>
    <property type="evidence" value="ECO:0007669"/>
    <property type="project" value="TreeGrafter"/>
</dbReference>
<feature type="transmembrane region" description="Helical" evidence="7">
    <location>
        <begin position="266"/>
        <end position="285"/>
    </location>
</feature>
<evidence type="ECO:0000313" key="10">
    <source>
        <dbReference type="EMBL" id="SPE06660.1"/>
    </source>
</evidence>
<evidence type="ECO:0000256" key="7">
    <source>
        <dbReference type="SAM" id="Phobius"/>
    </source>
</evidence>
<dbReference type="Proteomes" id="UP000239237">
    <property type="component" value="Unassembled WGS sequence"/>
</dbReference>
<feature type="transmembrane region" description="Helical" evidence="7">
    <location>
        <begin position="225"/>
        <end position="246"/>
    </location>
</feature>
<evidence type="ECO:0000256" key="5">
    <source>
        <dbReference type="ARBA" id="ARBA00022989"/>
    </source>
</evidence>
<protein>
    <submittedName>
        <fullName evidence="10">Acyltransferase family protein</fullName>
    </submittedName>
</protein>
<evidence type="ECO:0000313" key="9">
    <source>
        <dbReference type="EMBL" id="SPD91435.1"/>
    </source>
</evidence>
<feature type="transmembrane region" description="Helical" evidence="7">
    <location>
        <begin position="46"/>
        <end position="70"/>
    </location>
</feature>
<evidence type="ECO:0000256" key="3">
    <source>
        <dbReference type="ARBA" id="ARBA00022475"/>
    </source>
</evidence>
<name>A0A2N9K8F4_9LACO</name>
<evidence type="ECO:0000256" key="4">
    <source>
        <dbReference type="ARBA" id="ARBA00022692"/>
    </source>
</evidence>
<dbReference type="GeneID" id="99674236"/>
<evidence type="ECO:0000256" key="2">
    <source>
        <dbReference type="ARBA" id="ARBA00007400"/>
    </source>
</evidence>
<keyword evidence="10" id="KW-0808">Transferase</keyword>
<gene>
    <name evidence="9" type="ORF">LES8486_00415</name>
    <name evidence="10" type="ORF">LES9216_00562</name>
</gene>
<keyword evidence="10" id="KW-0012">Acyltransferase</keyword>
<comment type="subcellular location">
    <subcellularLocation>
        <location evidence="1">Cell membrane</location>
        <topology evidence="1">Multi-pass membrane protein</topology>
    </subcellularLocation>
</comment>
<dbReference type="EMBL" id="OKQR01000001">
    <property type="protein sequence ID" value="SPD91435.1"/>
    <property type="molecule type" value="Genomic_DNA"/>
</dbReference>
<dbReference type="GO" id="GO:0016413">
    <property type="term" value="F:O-acetyltransferase activity"/>
    <property type="evidence" value="ECO:0007669"/>
    <property type="project" value="TreeGrafter"/>
</dbReference>
<dbReference type="Pfam" id="PF01757">
    <property type="entry name" value="Acyl_transf_3"/>
    <property type="match status" value="1"/>
</dbReference>
<dbReference type="Proteomes" id="UP000237923">
    <property type="component" value="Unassembled WGS sequence"/>
</dbReference>
<keyword evidence="12" id="KW-1185">Reference proteome</keyword>
<evidence type="ECO:0000313" key="12">
    <source>
        <dbReference type="Proteomes" id="UP000239237"/>
    </source>
</evidence>
<evidence type="ECO:0000259" key="8">
    <source>
        <dbReference type="Pfam" id="PF01757"/>
    </source>
</evidence>
<sequence length="379" mass="44728">MQQSNKRVYLFEVDFFRIVFILGVLANHTTTLITHKMASNSIPYEILMATHISLHFTRMGFMFVTGLVLFMNNYFKPISVFKFWKKRYLGVLVPYLSWTAILTATEGHLSLSEFLSQWIHLSVYADDYYMYYILVTMQLYLIFPLIVWMFKRFDSYHNIIILISAIIQLFMLFFIKYQLPNIDTNGWPYLLKNYGFNVFVYQFYFIMGGYAAIHYQEFVAFIRKWHAWLGRASLICACGTVLLYFYNVNILHLTLNKAEEVHQPFIFIYDIVIIGYIIWLGLRYADLRKDRLPKFATTFVGIGAKISFGIYLSQTLPLALMFVLLSMLPFDNNWFLLIILPFVYVLTALMGYTLSYFFYKVPPFGFLIGRPQTLRKLAK</sequence>
<comment type="similarity">
    <text evidence="2">Belongs to the acyltransferase 3 family.</text>
</comment>
<dbReference type="AlphaFoldDB" id="A0A2N9K8F4"/>
<dbReference type="KEGG" id="lsu:A6B45_05470"/>
<feature type="transmembrane region" description="Helical" evidence="7">
    <location>
        <begin position="7"/>
        <end position="26"/>
    </location>
</feature>
<reference evidence="9 12" key="1">
    <citation type="submission" date="2018-02" db="EMBL/GenBank/DDBJ databases">
        <authorList>
            <person name="Rodrigo-Torres L."/>
            <person name="Arahal R. D."/>
            <person name="Lucena T."/>
        </authorList>
    </citation>
    <scope>NUCLEOTIDE SEQUENCE [LARGE SCALE GENOMIC DNA]</scope>
    <source>
        <strain evidence="9 12">CECT 8486</strain>
    </source>
</reference>
<feature type="transmembrane region" description="Helical" evidence="7">
    <location>
        <begin position="129"/>
        <end position="149"/>
    </location>
</feature>
<feature type="transmembrane region" description="Helical" evidence="7">
    <location>
        <begin position="156"/>
        <end position="175"/>
    </location>
</feature>
<feature type="transmembrane region" description="Helical" evidence="7">
    <location>
        <begin position="195"/>
        <end position="213"/>
    </location>
</feature>
<organism evidence="10 11">
    <name type="scientific">Leuconostoc suionicum</name>
    <dbReference type="NCBI Taxonomy" id="1511761"/>
    <lineage>
        <taxon>Bacteria</taxon>
        <taxon>Bacillati</taxon>
        <taxon>Bacillota</taxon>
        <taxon>Bacilli</taxon>
        <taxon>Lactobacillales</taxon>
        <taxon>Lactobacillaceae</taxon>
        <taxon>Leuconostoc</taxon>
    </lineage>
</organism>
<proteinExistence type="inferred from homology"/>
<keyword evidence="3" id="KW-1003">Cell membrane</keyword>
<dbReference type="GO" id="GO:0005886">
    <property type="term" value="C:plasma membrane"/>
    <property type="evidence" value="ECO:0007669"/>
    <property type="project" value="UniProtKB-SubCell"/>
</dbReference>
<feature type="transmembrane region" description="Helical" evidence="7">
    <location>
        <begin position="334"/>
        <end position="359"/>
    </location>
</feature>
<dbReference type="PANTHER" id="PTHR40074">
    <property type="entry name" value="O-ACETYLTRANSFERASE WECH"/>
    <property type="match status" value="1"/>
</dbReference>
<evidence type="ECO:0000256" key="6">
    <source>
        <dbReference type="ARBA" id="ARBA00023136"/>
    </source>
</evidence>
<evidence type="ECO:0000256" key="1">
    <source>
        <dbReference type="ARBA" id="ARBA00004651"/>
    </source>
</evidence>